<dbReference type="Proteomes" id="UP000029223">
    <property type="component" value="Unassembled WGS sequence"/>
</dbReference>
<name>A0ABQ0JGR9_9VIBR</name>
<sequence>MTTSTLTLLNQFEDGKIFETNEEMLYVLQLQGSWFEMGRQYGALAKDHLEAMYQKSFNQKSIMA</sequence>
<keyword evidence="2" id="KW-1185">Reference proteome</keyword>
<evidence type="ECO:0000313" key="2">
    <source>
        <dbReference type="Proteomes" id="UP000029223"/>
    </source>
</evidence>
<reference evidence="2" key="1">
    <citation type="submission" date="2014-09" db="EMBL/GenBank/DDBJ databases">
        <title>Vibrio variabilis JCM 19239. (C206) whole genome shotgun sequence.</title>
        <authorList>
            <person name="Sawabe T."/>
            <person name="Meirelles P."/>
            <person name="Nakanishi M."/>
            <person name="Sayaka M."/>
            <person name="Hattori M."/>
            <person name="Ohkuma M."/>
        </authorList>
    </citation>
    <scope>NUCLEOTIDE SEQUENCE [LARGE SCALE GENOMIC DNA]</scope>
    <source>
        <strain evidence="2">JCM 19239</strain>
    </source>
</reference>
<comment type="caution">
    <text evidence="1">The sequence shown here is derived from an EMBL/GenBank/DDBJ whole genome shotgun (WGS) entry which is preliminary data.</text>
</comment>
<dbReference type="EMBL" id="BBMS01000036">
    <property type="protein sequence ID" value="GAL27961.1"/>
    <property type="molecule type" value="Genomic_DNA"/>
</dbReference>
<organism evidence="1 2">
    <name type="scientific">Vibrio variabilis</name>
    <dbReference type="NCBI Taxonomy" id="990271"/>
    <lineage>
        <taxon>Bacteria</taxon>
        <taxon>Pseudomonadati</taxon>
        <taxon>Pseudomonadota</taxon>
        <taxon>Gammaproteobacteria</taxon>
        <taxon>Vibrionales</taxon>
        <taxon>Vibrionaceae</taxon>
        <taxon>Vibrio</taxon>
    </lineage>
</organism>
<accession>A0ABQ0JGR9</accession>
<protein>
    <submittedName>
        <fullName evidence="1">Uncharacterized protein</fullName>
    </submittedName>
</protein>
<proteinExistence type="predicted"/>
<evidence type="ECO:0000313" key="1">
    <source>
        <dbReference type="EMBL" id="GAL27961.1"/>
    </source>
</evidence>
<gene>
    <name evidence="1" type="ORF">JCM19239_3418</name>
</gene>